<accession>A0A367UDS6</accession>
<keyword evidence="3" id="KW-1185">Reference proteome</keyword>
<sequence>MVGMQNAQKEELYLGIDGGGTRCRARIVNDAGITLGEAVRGGANTRLGIDHVFGEIIAAATMALEQSGFSDRHLADLHAGLGLAGLPLERERKLAESYNHPFASVCFATDAYTACLGAHDGEDGAILIVGTGTCGQAIVAGRELALAGWGFEISDIGSGARIGRSAIETALLAHEDLATSSELTRAVMKHFNDNPEEIVAFAEKARPADYGAFCPMVFDADSHGDLTAAAIIDVAVTANRNILYKLQEFGAKRLSLMGGLAEQMAKRMPDDIQSDLVPAQNDALHGAILMARKHQKVHA</sequence>
<dbReference type="GO" id="GO:0016301">
    <property type="term" value="F:kinase activity"/>
    <property type="evidence" value="ECO:0007669"/>
    <property type="project" value="UniProtKB-KW"/>
</dbReference>
<protein>
    <submittedName>
        <fullName evidence="2">N-acetylglucosamine kinase</fullName>
    </submittedName>
</protein>
<dbReference type="CDD" id="cd24082">
    <property type="entry name" value="ASKHA_NBD_GspK-like"/>
    <property type="match status" value="1"/>
</dbReference>
<dbReference type="PANTHER" id="PTHR43190">
    <property type="entry name" value="N-ACETYL-D-GLUCOSAMINE KINASE"/>
    <property type="match status" value="1"/>
</dbReference>
<evidence type="ECO:0000259" key="1">
    <source>
        <dbReference type="Pfam" id="PF01869"/>
    </source>
</evidence>
<name>A0A367UDS6_9PROT</name>
<gene>
    <name evidence="2" type="ORF">TH5_11965</name>
</gene>
<dbReference type="InterPro" id="IPR052519">
    <property type="entry name" value="Euk-type_GlcNAc_Kinase"/>
</dbReference>
<dbReference type="Proteomes" id="UP000252419">
    <property type="component" value="Unassembled WGS sequence"/>
</dbReference>
<dbReference type="EMBL" id="JPWA01000012">
    <property type="protein sequence ID" value="RCK05843.1"/>
    <property type="molecule type" value="Genomic_DNA"/>
</dbReference>
<dbReference type="Gene3D" id="3.30.420.40">
    <property type="match status" value="2"/>
</dbReference>
<dbReference type="InterPro" id="IPR002731">
    <property type="entry name" value="ATPase_BadF"/>
</dbReference>
<feature type="domain" description="ATPase BadF/BadG/BcrA/BcrD type" evidence="1">
    <location>
        <begin position="14"/>
        <end position="276"/>
    </location>
</feature>
<dbReference type="SUPFAM" id="SSF53067">
    <property type="entry name" value="Actin-like ATPase domain"/>
    <property type="match status" value="2"/>
</dbReference>
<evidence type="ECO:0000313" key="3">
    <source>
        <dbReference type="Proteomes" id="UP000252419"/>
    </source>
</evidence>
<comment type="caution">
    <text evidence="2">The sequence shown here is derived from an EMBL/GenBank/DDBJ whole genome shotgun (WGS) entry which is preliminary data.</text>
</comment>
<proteinExistence type="predicted"/>
<reference evidence="2 3" key="1">
    <citation type="submission" date="2014-07" db="EMBL/GenBank/DDBJ databases">
        <title>Draft genome sequence of Thalassospira xianhensis P-4 (MCCC 1A02616).</title>
        <authorList>
            <person name="Lai Q."/>
            <person name="Shao Z."/>
        </authorList>
    </citation>
    <scope>NUCLEOTIDE SEQUENCE [LARGE SCALE GENOMIC DNA]</scope>
    <source>
        <strain evidence="2 3">MCCC 1A02616</strain>
    </source>
</reference>
<evidence type="ECO:0000313" key="2">
    <source>
        <dbReference type="EMBL" id="RCK05843.1"/>
    </source>
</evidence>
<organism evidence="2 3">
    <name type="scientific">Thalassospira xianhensis MCCC 1A02616</name>
    <dbReference type="NCBI Taxonomy" id="1177929"/>
    <lineage>
        <taxon>Bacteria</taxon>
        <taxon>Pseudomonadati</taxon>
        <taxon>Pseudomonadota</taxon>
        <taxon>Alphaproteobacteria</taxon>
        <taxon>Rhodospirillales</taxon>
        <taxon>Thalassospiraceae</taxon>
        <taxon>Thalassospira</taxon>
    </lineage>
</organism>
<dbReference type="Pfam" id="PF01869">
    <property type="entry name" value="BcrAD_BadFG"/>
    <property type="match status" value="1"/>
</dbReference>
<keyword evidence="2" id="KW-0418">Kinase</keyword>
<dbReference type="InterPro" id="IPR043129">
    <property type="entry name" value="ATPase_NBD"/>
</dbReference>
<dbReference type="PANTHER" id="PTHR43190:SF3">
    <property type="entry name" value="N-ACETYL-D-GLUCOSAMINE KINASE"/>
    <property type="match status" value="1"/>
</dbReference>
<keyword evidence="2" id="KW-0808">Transferase</keyword>
<dbReference type="AlphaFoldDB" id="A0A367UDS6"/>